<dbReference type="Proteomes" id="UP001374803">
    <property type="component" value="Chromosome"/>
</dbReference>
<dbReference type="Pfam" id="PF02954">
    <property type="entry name" value="HTH_8"/>
    <property type="match status" value="1"/>
</dbReference>
<dbReference type="PROSITE" id="PS00688">
    <property type="entry name" value="SIGMA54_INTERACT_3"/>
    <property type="match status" value="1"/>
</dbReference>
<dbReference type="InterPro" id="IPR002197">
    <property type="entry name" value="HTH_Fis"/>
</dbReference>
<dbReference type="PROSITE" id="PS50045">
    <property type="entry name" value="SIGMA54_INTERACT_4"/>
    <property type="match status" value="1"/>
</dbReference>
<dbReference type="CDD" id="cd00009">
    <property type="entry name" value="AAA"/>
    <property type="match status" value="1"/>
</dbReference>
<dbReference type="PROSITE" id="PS00675">
    <property type="entry name" value="SIGMA54_INTERACT_1"/>
    <property type="match status" value="1"/>
</dbReference>
<dbReference type="Gene3D" id="1.10.8.60">
    <property type="match status" value="1"/>
</dbReference>
<evidence type="ECO:0000256" key="4">
    <source>
        <dbReference type="ARBA" id="ARBA00023163"/>
    </source>
</evidence>
<dbReference type="EMBL" id="CP089983">
    <property type="protein sequence ID" value="WXB09003.1"/>
    <property type="molecule type" value="Genomic_DNA"/>
</dbReference>
<dbReference type="Gene3D" id="2.60.200.20">
    <property type="match status" value="1"/>
</dbReference>
<dbReference type="SUPFAM" id="SSF49879">
    <property type="entry name" value="SMAD/FHA domain"/>
    <property type="match status" value="1"/>
</dbReference>
<keyword evidence="1" id="KW-0547">Nucleotide-binding</keyword>
<gene>
    <name evidence="7" type="ORF">LVJ94_17440</name>
</gene>
<evidence type="ECO:0000256" key="2">
    <source>
        <dbReference type="ARBA" id="ARBA00022840"/>
    </source>
</evidence>
<evidence type="ECO:0000256" key="1">
    <source>
        <dbReference type="ARBA" id="ARBA00022741"/>
    </source>
</evidence>
<dbReference type="InterPro" id="IPR025944">
    <property type="entry name" value="Sigma_54_int_dom_CS"/>
</dbReference>
<dbReference type="Gene3D" id="3.40.50.300">
    <property type="entry name" value="P-loop containing nucleotide triphosphate hydrolases"/>
    <property type="match status" value="1"/>
</dbReference>
<evidence type="ECO:0000313" key="7">
    <source>
        <dbReference type="EMBL" id="WXB09003.1"/>
    </source>
</evidence>
<keyword evidence="4" id="KW-0804">Transcription</keyword>
<keyword evidence="3" id="KW-0805">Transcription regulation</keyword>
<name>A0ABZ2LDJ1_9BACT</name>
<accession>A0ABZ2LDJ1</accession>
<dbReference type="CDD" id="cd00060">
    <property type="entry name" value="FHA"/>
    <property type="match status" value="1"/>
</dbReference>
<dbReference type="SMART" id="SM00382">
    <property type="entry name" value="AAA"/>
    <property type="match status" value="1"/>
</dbReference>
<dbReference type="Gene3D" id="1.10.10.60">
    <property type="entry name" value="Homeodomain-like"/>
    <property type="match status" value="1"/>
</dbReference>
<dbReference type="InterPro" id="IPR008984">
    <property type="entry name" value="SMAD_FHA_dom_sf"/>
</dbReference>
<evidence type="ECO:0000313" key="8">
    <source>
        <dbReference type="Proteomes" id="UP001374803"/>
    </source>
</evidence>
<proteinExistence type="predicted"/>
<evidence type="ECO:0000256" key="3">
    <source>
        <dbReference type="ARBA" id="ARBA00023015"/>
    </source>
</evidence>
<evidence type="ECO:0000259" key="6">
    <source>
        <dbReference type="PROSITE" id="PS50045"/>
    </source>
</evidence>
<dbReference type="RefSeq" id="WP_394838677.1">
    <property type="nucleotide sequence ID" value="NZ_CP089929.1"/>
</dbReference>
<dbReference type="InterPro" id="IPR002078">
    <property type="entry name" value="Sigma_54_int"/>
</dbReference>
<dbReference type="InterPro" id="IPR032030">
    <property type="entry name" value="YscD_cytoplasmic_dom"/>
</dbReference>
<dbReference type="Pfam" id="PF16697">
    <property type="entry name" value="Yop-YscD_cpl"/>
    <property type="match status" value="1"/>
</dbReference>
<dbReference type="Pfam" id="PF25601">
    <property type="entry name" value="AAA_lid_14"/>
    <property type="match status" value="1"/>
</dbReference>
<evidence type="ECO:0000259" key="5">
    <source>
        <dbReference type="PROSITE" id="PS50006"/>
    </source>
</evidence>
<dbReference type="InterPro" id="IPR058031">
    <property type="entry name" value="AAA_lid_NorR"/>
</dbReference>
<sequence length="578" mass="61603">MSIDLSKRLTVAEGPDAGRELVADDRVRIVGRATDADLVLSDRRVSRHHFHVHATRMGVQVRVCQGAAPVIHAHREIESGEVKIGESILVGGTVLIVQANEGKEAASQPRTDGLATTVSSLLTGVAADVHGVAAMFALNEALSAAEDISSIETALATWARKYVSCVGAEVAAEPKSSPSTSGATSHVFETATPTGGTKILVPAHAAPAGCISYLTDLASDRITDSMRRMLVLASALCASRLAHLSLFLSVQEDRETLRRQAVGSAHAFLGDSTAAQELVRLVPRLAVSDATVLLTGETGVGKTFVARLIHESGARKDHPLRVINCAAIPENLIESELFGHARGAFTGAVASQVGALEVAGRGTVLLDEIGELPLASQAKLLRVLEEKRFERLGSNRSLPLEARVIAATNRDLEAMVAGGTFRSDLFFRISVIRATVPPLRDRGSDIVMLANQLLADLASSGGRRVQGFAPSALEAVRRYPWPGNVRELRNVIEHALVLGDGPLLEVTDFPAAVRYQPTDRTNMSESDAPVLVELPMKEEDLQAKNREVALLKSAGNKTRAAALLGIERTTFYKKKPST</sequence>
<dbReference type="Pfam" id="PF00158">
    <property type="entry name" value="Sigma54_activat"/>
    <property type="match status" value="1"/>
</dbReference>
<dbReference type="PANTHER" id="PTHR32071">
    <property type="entry name" value="TRANSCRIPTIONAL REGULATORY PROTEIN"/>
    <property type="match status" value="1"/>
</dbReference>
<dbReference type="InterPro" id="IPR027417">
    <property type="entry name" value="P-loop_NTPase"/>
</dbReference>
<dbReference type="SUPFAM" id="SSF52540">
    <property type="entry name" value="P-loop containing nucleoside triphosphate hydrolases"/>
    <property type="match status" value="1"/>
</dbReference>
<dbReference type="InterPro" id="IPR000253">
    <property type="entry name" value="FHA_dom"/>
</dbReference>
<feature type="domain" description="FHA" evidence="5">
    <location>
        <begin position="28"/>
        <end position="53"/>
    </location>
</feature>
<dbReference type="PROSITE" id="PS50006">
    <property type="entry name" value="FHA_DOMAIN"/>
    <property type="match status" value="1"/>
</dbReference>
<keyword evidence="8" id="KW-1185">Reference proteome</keyword>
<keyword evidence="2" id="KW-0067">ATP-binding</keyword>
<feature type="domain" description="Sigma-54 factor interaction" evidence="6">
    <location>
        <begin position="268"/>
        <end position="497"/>
    </location>
</feature>
<organism evidence="7 8">
    <name type="scientific">Pendulispora rubella</name>
    <dbReference type="NCBI Taxonomy" id="2741070"/>
    <lineage>
        <taxon>Bacteria</taxon>
        <taxon>Pseudomonadati</taxon>
        <taxon>Myxococcota</taxon>
        <taxon>Myxococcia</taxon>
        <taxon>Myxococcales</taxon>
        <taxon>Sorangiineae</taxon>
        <taxon>Pendulisporaceae</taxon>
        <taxon>Pendulispora</taxon>
    </lineage>
</organism>
<reference evidence="7" key="1">
    <citation type="submission" date="2021-12" db="EMBL/GenBank/DDBJ databases">
        <title>Discovery of the Pendulisporaceae a myxobacterial family with distinct sporulation behavior and unique specialized metabolism.</title>
        <authorList>
            <person name="Garcia R."/>
            <person name="Popoff A."/>
            <person name="Bader C.D."/>
            <person name="Loehr J."/>
            <person name="Walesch S."/>
            <person name="Walt C."/>
            <person name="Boldt J."/>
            <person name="Bunk B."/>
            <person name="Haeckl F.J.F.P.J."/>
            <person name="Gunesch A.P."/>
            <person name="Birkelbach J."/>
            <person name="Nuebel U."/>
            <person name="Pietschmann T."/>
            <person name="Bach T."/>
            <person name="Mueller R."/>
        </authorList>
    </citation>
    <scope>NUCLEOTIDE SEQUENCE</scope>
    <source>
        <strain evidence="7">MSr11367</strain>
    </source>
</reference>
<dbReference type="InterPro" id="IPR025662">
    <property type="entry name" value="Sigma_54_int_dom_ATP-bd_1"/>
</dbReference>
<dbReference type="InterPro" id="IPR003593">
    <property type="entry name" value="AAA+_ATPase"/>
</dbReference>
<protein>
    <submittedName>
        <fullName evidence="7">Sigma 54-interacting transcriptional regulator</fullName>
    </submittedName>
</protein>